<dbReference type="OrthoDB" id="2680044at2"/>
<dbReference type="AlphaFoldDB" id="A0A0U5BBM7"/>
<dbReference type="KEGG" id="asoc:CB4_02283"/>
<evidence type="ECO:0000313" key="1">
    <source>
        <dbReference type="EMBL" id="BAU28109.1"/>
    </source>
</evidence>
<keyword evidence="2" id="KW-1185">Reference proteome</keyword>
<proteinExistence type="predicted"/>
<dbReference type="RefSeq" id="WP_096465895.1">
    <property type="nucleotide sequence ID" value="NZ_AP017312.1"/>
</dbReference>
<dbReference type="Proteomes" id="UP000217696">
    <property type="component" value="Chromosome"/>
</dbReference>
<sequence length="104" mass="11738">MASSYVDFFKDKRGKIVSCMVNTYTNSGVTRSVTIELGGKYIIDPINLLKKKHRGRICMVIGFMMDTYGTPADVRVKFLDTSRTGRISIRDIVPVDFAKKPDQI</sequence>
<evidence type="ECO:0000313" key="2">
    <source>
        <dbReference type="Proteomes" id="UP000217696"/>
    </source>
</evidence>
<reference evidence="1 2" key="1">
    <citation type="submission" date="2015-12" db="EMBL/GenBank/DDBJ databases">
        <title>Genome sequence of Aneurinibacillus soli.</title>
        <authorList>
            <person name="Lee J.S."/>
            <person name="Lee K.C."/>
            <person name="Kim K.K."/>
            <person name="Lee B.W."/>
        </authorList>
    </citation>
    <scope>NUCLEOTIDE SEQUENCE [LARGE SCALE GENOMIC DNA]</scope>
    <source>
        <strain evidence="1 2">CB4</strain>
    </source>
</reference>
<name>A0A0U5BBM7_9BACL</name>
<gene>
    <name evidence="1" type="ORF">CB4_02283</name>
</gene>
<accession>A0A0U5BBM7</accession>
<organism evidence="1 2">
    <name type="scientific">Aneurinibacillus soli</name>
    <dbReference type="NCBI Taxonomy" id="1500254"/>
    <lineage>
        <taxon>Bacteria</taxon>
        <taxon>Bacillati</taxon>
        <taxon>Bacillota</taxon>
        <taxon>Bacilli</taxon>
        <taxon>Bacillales</taxon>
        <taxon>Paenibacillaceae</taxon>
        <taxon>Aneurinibacillus group</taxon>
        <taxon>Aneurinibacillus</taxon>
    </lineage>
</organism>
<protein>
    <submittedName>
        <fullName evidence="1">Uncharacterized protein</fullName>
    </submittedName>
</protein>
<dbReference type="EMBL" id="AP017312">
    <property type="protein sequence ID" value="BAU28109.1"/>
    <property type="molecule type" value="Genomic_DNA"/>
</dbReference>